<proteinExistence type="predicted"/>
<sequence length="105" mass="11768">MVMLYCGQVIHSTRRRLSDHCTVYQGEGGPEGEIRKRRVLDLFLFVNPHGDEFANGEAKAATEITSISPELPQSHSRLKAKLIVLTVQEKQDRWDFSQTSGSGLP</sequence>
<dbReference type="AlphaFoldDB" id="A0A4Y2UPD8"/>
<organism evidence="1 2">
    <name type="scientific">Araneus ventricosus</name>
    <name type="common">Orbweaver spider</name>
    <name type="synonym">Epeira ventricosa</name>
    <dbReference type="NCBI Taxonomy" id="182803"/>
    <lineage>
        <taxon>Eukaryota</taxon>
        <taxon>Metazoa</taxon>
        <taxon>Ecdysozoa</taxon>
        <taxon>Arthropoda</taxon>
        <taxon>Chelicerata</taxon>
        <taxon>Arachnida</taxon>
        <taxon>Araneae</taxon>
        <taxon>Araneomorphae</taxon>
        <taxon>Entelegynae</taxon>
        <taxon>Araneoidea</taxon>
        <taxon>Araneidae</taxon>
        <taxon>Araneus</taxon>
    </lineage>
</organism>
<protein>
    <submittedName>
        <fullName evidence="1">Uncharacterized protein</fullName>
    </submittedName>
</protein>
<name>A0A4Y2UPD8_ARAVE</name>
<dbReference type="EMBL" id="BGPR01037738">
    <property type="protein sequence ID" value="GBO13420.1"/>
    <property type="molecule type" value="Genomic_DNA"/>
</dbReference>
<accession>A0A4Y2UPD8</accession>
<keyword evidence="2" id="KW-1185">Reference proteome</keyword>
<comment type="caution">
    <text evidence="1">The sequence shown here is derived from an EMBL/GenBank/DDBJ whole genome shotgun (WGS) entry which is preliminary data.</text>
</comment>
<evidence type="ECO:0000313" key="2">
    <source>
        <dbReference type="Proteomes" id="UP000499080"/>
    </source>
</evidence>
<dbReference type="Proteomes" id="UP000499080">
    <property type="component" value="Unassembled WGS sequence"/>
</dbReference>
<gene>
    <name evidence="1" type="ORF">AVEN_181946_1</name>
</gene>
<reference evidence="1 2" key="1">
    <citation type="journal article" date="2019" name="Sci. Rep.">
        <title>Orb-weaving spider Araneus ventricosus genome elucidates the spidroin gene catalogue.</title>
        <authorList>
            <person name="Kono N."/>
            <person name="Nakamura H."/>
            <person name="Ohtoshi R."/>
            <person name="Moran D.A.P."/>
            <person name="Shinohara A."/>
            <person name="Yoshida Y."/>
            <person name="Fujiwara M."/>
            <person name="Mori M."/>
            <person name="Tomita M."/>
            <person name="Arakawa K."/>
        </authorList>
    </citation>
    <scope>NUCLEOTIDE SEQUENCE [LARGE SCALE GENOMIC DNA]</scope>
</reference>
<evidence type="ECO:0000313" key="1">
    <source>
        <dbReference type="EMBL" id="GBO13420.1"/>
    </source>
</evidence>